<keyword evidence="10" id="KW-0106">Calcium</keyword>
<dbReference type="InterPro" id="IPR018247">
    <property type="entry name" value="EF_Hand_1_Ca_BS"/>
</dbReference>
<dbReference type="PROSITE" id="PS50188">
    <property type="entry name" value="B302_SPRY"/>
    <property type="match status" value="1"/>
</dbReference>
<dbReference type="GO" id="GO:0070530">
    <property type="term" value="F:K63-linked polyubiquitin modification-dependent protein binding"/>
    <property type="evidence" value="ECO:0007669"/>
    <property type="project" value="TreeGrafter"/>
</dbReference>
<evidence type="ECO:0000313" key="15">
    <source>
        <dbReference type="EMBL" id="KNC47257.1"/>
    </source>
</evidence>
<name>A0A0L0D4G4_THETB</name>
<dbReference type="RefSeq" id="XP_013759600.1">
    <property type="nucleotide sequence ID" value="XM_013904146.1"/>
</dbReference>
<evidence type="ECO:0000256" key="10">
    <source>
        <dbReference type="ARBA" id="ARBA00022837"/>
    </source>
</evidence>
<dbReference type="GeneID" id="25563270"/>
<dbReference type="GO" id="GO:0008270">
    <property type="term" value="F:zinc ion binding"/>
    <property type="evidence" value="ECO:0007669"/>
    <property type="project" value="UniProtKB-KW"/>
</dbReference>
<dbReference type="GO" id="GO:0004843">
    <property type="term" value="F:cysteine-type deubiquitinase activity"/>
    <property type="evidence" value="ECO:0007669"/>
    <property type="project" value="UniProtKB-EC"/>
</dbReference>
<dbReference type="InterPro" id="IPR022105">
    <property type="entry name" value="DUF3645"/>
</dbReference>
<dbReference type="Pfam" id="PF12359">
    <property type="entry name" value="DUF3645"/>
    <property type="match status" value="1"/>
</dbReference>
<dbReference type="PROSITE" id="PS00018">
    <property type="entry name" value="EF_HAND_1"/>
    <property type="match status" value="2"/>
</dbReference>
<keyword evidence="9" id="KW-0862">Zinc</keyword>
<evidence type="ECO:0000256" key="6">
    <source>
        <dbReference type="ARBA" id="ARBA00022786"/>
    </source>
</evidence>
<evidence type="ECO:0000256" key="3">
    <source>
        <dbReference type="ARBA" id="ARBA00022670"/>
    </source>
</evidence>
<dbReference type="GO" id="GO:0005634">
    <property type="term" value="C:nucleus"/>
    <property type="evidence" value="ECO:0007669"/>
    <property type="project" value="TreeGrafter"/>
</dbReference>
<evidence type="ECO:0000256" key="2">
    <source>
        <dbReference type="ARBA" id="ARBA00012759"/>
    </source>
</evidence>
<evidence type="ECO:0000256" key="8">
    <source>
        <dbReference type="ARBA" id="ARBA00022807"/>
    </source>
</evidence>
<keyword evidence="16" id="KW-1185">Reference proteome</keyword>
<protein>
    <recommendedName>
        <fullName evidence="2">ubiquitinyl hydrolase 1</fullName>
        <ecNumber evidence="2">3.4.19.12</ecNumber>
    </recommendedName>
</protein>
<dbReference type="Gene3D" id="2.60.120.920">
    <property type="match status" value="3"/>
</dbReference>
<keyword evidence="3" id="KW-0645">Protease</keyword>
<reference evidence="15 16" key="1">
    <citation type="submission" date="2010-05" db="EMBL/GenBank/DDBJ databases">
        <title>The Genome Sequence of Thecamonas trahens ATCC 50062.</title>
        <authorList>
            <consortium name="The Broad Institute Genome Sequencing Platform"/>
            <person name="Russ C."/>
            <person name="Cuomo C."/>
            <person name="Shea T."/>
            <person name="Young S.K."/>
            <person name="Zeng Q."/>
            <person name="Koehrsen M."/>
            <person name="Haas B."/>
            <person name="Borodovsky M."/>
            <person name="Guigo R."/>
            <person name="Alvarado L."/>
            <person name="Berlin A."/>
            <person name="Bochicchio J."/>
            <person name="Borenstein D."/>
            <person name="Chapman S."/>
            <person name="Chen Z."/>
            <person name="Freedman E."/>
            <person name="Gellesch M."/>
            <person name="Goldberg J."/>
            <person name="Griggs A."/>
            <person name="Gujja S."/>
            <person name="Heilman E."/>
            <person name="Heiman D."/>
            <person name="Hepburn T."/>
            <person name="Howarth C."/>
            <person name="Jen D."/>
            <person name="Larson L."/>
            <person name="Mehta T."/>
            <person name="Park D."/>
            <person name="Pearson M."/>
            <person name="Roberts A."/>
            <person name="Saif S."/>
            <person name="Shenoy N."/>
            <person name="Sisk P."/>
            <person name="Stolte C."/>
            <person name="Sykes S."/>
            <person name="Thomson T."/>
            <person name="Walk T."/>
            <person name="White J."/>
            <person name="Yandava C."/>
            <person name="Burger G."/>
            <person name="Gray M.W."/>
            <person name="Holland P.W.H."/>
            <person name="King N."/>
            <person name="Lang F.B.F."/>
            <person name="Roger A.J."/>
            <person name="Ruiz-Trillo I."/>
            <person name="Lander E."/>
            <person name="Nusbaum C."/>
        </authorList>
    </citation>
    <scope>NUCLEOTIDE SEQUENCE [LARGE SCALE GENOMIC DNA]</scope>
    <source>
        <strain evidence="15 16">ATCC 50062</strain>
    </source>
</reference>
<dbReference type="GO" id="GO:0005737">
    <property type="term" value="C:cytoplasm"/>
    <property type="evidence" value="ECO:0007669"/>
    <property type="project" value="TreeGrafter"/>
</dbReference>
<dbReference type="InterPro" id="IPR043136">
    <property type="entry name" value="B30.2/SPRY_sf"/>
</dbReference>
<feature type="region of interest" description="Disordered" evidence="12">
    <location>
        <begin position="1447"/>
        <end position="1473"/>
    </location>
</feature>
<feature type="region of interest" description="Disordered" evidence="12">
    <location>
        <begin position="390"/>
        <end position="411"/>
    </location>
</feature>
<keyword evidence="4" id="KW-0479">Metal-binding</keyword>
<dbReference type="Pfam" id="PF00622">
    <property type="entry name" value="SPRY"/>
    <property type="match status" value="1"/>
</dbReference>
<evidence type="ECO:0000256" key="7">
    <source>
        <dbReference type="ARBA" id="ARBA00022801"/>
    </source>
</evidence>
<dbReference type="InterPro" id="IPR013320">
    <property type="entry name" value="ConA-like_dom_sf"/>
</dbReference>
<evidence type="ECO:0000256" key="5">
    <source>
        <dbReference type="ARBA" id="ARBA00022771"/>
    </source>
</evidence>
<evidence type="ECO:0000256" key="4">
    <source>
        <dbReference type="ARBA" id="ARBA00022723"/>
    </source>
</evidence>
<evidence type="ECO:0000256" key="9">
    <source>
        <dbReference type="ARBA" id="ARBA00022833"/>
    </source>
</evidence>
<dbReference type="PANTHER" id="PTHR13367">
    <property type="entry name" value="UBIQUITIN THIOESTERASE"/>
    <property type="match status" value="1"/>
</dbReference>
<keyword evidence="6" id="KW-0833">Ubl conjugation pathway</keyword>
<dbReference type="Proteomes" id="UP000054408">
    <property type="component" value="Unassembled WGS sequence"/>
</dbReference>
<dbReference type="OrthoDB" id="3182339at2759"/>
<dbReference type="PROSITE" id="PS50222">
    <property type="entry name" value="EF_HAND_2"/>
    <property type="match status" value="1"/>
</dbReference>
<evidence type="ECO:0000259" key="13">
    <source>
        <dbReference type="PROSITE" id="PS50188"/>
    </source>
</evidence>
<dbReference type="STRING" id="461836.A0A0L0D4G4"/>
<dbReference type="Pfam" id="PF12340">
    <property type="entry name" value="DUF3638"/>
    <property type="match status" value="1"/>
</dbReference>
<dbReference type="SMART" id="SM00547">
    <property type="entry name" value="ZnF_RBZ"/>
    <property type="match status" value="2"/>
</dbReference>
<dbReference type="OMA" id="IWRNGAF"/>
<keyword evidence="5" id="KW-0863">Zinc-finger</keyword>
<evidence type="ECO:0000259" key="14">
    <source>
        <dbReference type="PROSITE" id="PS50222"/>
    </source>
</evidence>
<feature type="region of interest" description="Disordered" evidence="12">
    <location>
        <begin position="3792"/>
        <end position="3813"/>
    </location>
</feature>
<dbReference type="CDD" id="cd11709">
    <property type="entry name" value="SPRY"/>
    <property type="match status" value="2"/>
</dbReference>
<gene>
    <name evidence="15" type="ORF">AMSG_03687</name>
</gene>
<feature type="region of interest" description="Disordered" evidence="12">
    <location>
        <begin position="3767"/>
        <end position="3786"/>
    </location>
</feature>
<accession>A0A0L0D4G4</accession>
<evidence type="ECO:0000313" key="16">
    <source>
        <dbReference type="Proteomes" id="UP000054408"/>
    </source>
</evidence>
<dbReference type="InterPro" id="IPR001876">
    <property type="entry name" value="Znf_RanBP2"/>
</dbReference>
<dbReference type="EMBL" id="GL349446">
    <property type="protein sequence ID" value="KNC47257.1"/>
    <property type="molecule type" value="Genomic_DNA"/>
</dbReference>
<keyword evidence="7" id="KW-0378">Hydrolase</keyword>
<feature type="domain" description="EF-hand" evidence="14">
    <location>
        <begin position="4246"/>
        <end position="4281"/>
    </location>
</feature>
<feature type="compositionally biased region" description="Low complexity" evidence="12">
    <location>
        <begin position="1447"/>
        <end position="1457"/>
    </location>
</feature>
<dbReference type="Gene3D" id="1.10.238.10">
    <property type="entry name" value="EF-hand"/>
    <property type="match status" value="1"/>
</dbReference>
<dbReference type="SUPFAM" id="SSF47473">
    <property type="entry name" value="EF-hand"/>
    <property type="match status" value="1"/>
</dbReference>
<evidence type="ECO:0000256" key="11">
    <source>
        <dbReference type="SAM" id="Coils"/>
    </source>
</evidence>
<dbReference type="PANTHER" id="PTHR13367:SF28">
    <property type="entry name" value="UBIQUITIN THIOESTERASE ZRANB1"/>
    <property type="match status" value="1"/>
</dbReference>
<dbReference type="InterPro" id="IPR022099">
    <property type="entry name" value="DUF3638"/>
</dbReference>
<feature type="coiled-coil region" evidence="11">
    <location>
        <begin position="3905"/>
        <end position="3932"/>
    </location>
</feature>
<keyword evidence="11" id="KW-0175">Coiled coil</keyword>
<evidence type="ECO:0000256" key="1">
    <source>
        <dbReference type="ARBA" id="ARBA00000707"/>
    </source>
</evidence>
<dbReference type="InterPro" id="IPR051346">
    <property type="entry name" value="OTU_Deubiquitinase"/>
</dbReference>
<feature type="compositionally biased region" description="Low complexity" evidence="12">
    <location>
        <begin position="3775"/>
        <end position="3786"/>
    </location>
</feature>
<dbReference type="GO" id="GO:0071947">
    <property type="term" value="P:protein deubiquitination involved in ubiquitin-dependent protein catabolic process"/>
    <property type="evidence" value="ECO:0007669"/>
    <property type="project" value="TreeGrafter"/>
</dbReference>
<sequence>MPAIWRNGAFAGEFGDPYIKDTNLEGGLTAPSIRKLNEVVSSALTSHPSLLETLVPGLAAPAARIQALMEELASAAEIDELKAEMVESKSLEGMDAFLELFMAKIRAIPVGGILVMGGGWMGKASGHALLYVLEREADDAYAFVACNTGEGIQYHPSLAGDDLLSRKRKTALRIPGIPAADFLDPAFWYMIWKLRVTNKEENSAAVFYEVLLAHLAAASVLDPAANTVSGIVAADAGGASSGDFDAVQLSGTCYYKCIVAALHYLNKRAGLSRVASDQIVLFVRLAYLLQTGADLDDLAARRTAAAASPPSAPLPAPKLASLARSLAFNDSDARMVAMACAETARSAVALAEANAATAETLSAAALAIVQDCIADVTAAANAAADAAAAAPDDLPRPATPSPTPTSPVLSGSLESAATAPLPFTGFAALADTRDTSAFVGDTTEAAPELYVDLLPPPAALDSLPAVLGAIHDLADATRKLRFKTSHCADSLAVFQITALVEHVLTSSLPIPGSSSSSVWPTQPAPPVSGLTPASQEEALLDLRDIALQYMSCSWSLSPDRALDAHRALTMGGLLALFDALARLSPDSAPPSPLTTLLAGASQSGHFAGTALGIDTKSFTSASFAAATDAACLYRPAFLALRAAVITYFVNLPQQVALFAWSPARPAGPSFLRRMMETPQYTLTEDDVTLKVVAELLHACGLAYTLPPMPRGRNRGATNPDAMSDVERLVRWAASDWSALPAFAALRDLIFLFKLSLEPHMLFFLANEPLAALPVWHASHVRPDWRFFSANQEGNAATLRVAIADPRHNLTLGVGSVHSFASLSVLANNASEAAILHAHTLTSFDGTLSPQESERLLSFLTQRSLAIPLILEFFAASRVGYLLNPYLQQLLESVLFEPGPWTPSLHAAGASIVDVPLAPDAAAVALATPMGRLMHEVLYAPASLLPPLLALLRDALGLCSQHYDGPFVPLLLYLVRLATRVLSFAAAAAADPDLARLARSTAEAIAAQAALTDFLATAVVDTLAGYIAAAEAGDDLKTSTSLHVHITLVYGAVLPGPLAHADAFLASSAFVVSWHSESFGARSWPQDINPRLAVPTADVPVHDTFFIYELARPQLVAAVATAPQSALDATLSRVVAAALQREAPALNATPAWRGWSAVADKPLLCTHVVESAHPYPNATDYYETVSFPGAPYITLYFDPKTSTEASADYITIYKDASCTSYWGRGKRMSGSPAKGWPGAGGAPPLVIPADSFVFHFHSDATKPDWGYRLIASAPVAPAALAALVDLPPPPSLSRQTIPPLLAQHALVATSNVLQDAYTWLAAATPADLSALVDAGSSAAGDDAVAGMYRDPMSVVVVNIQTAEVYLRSRMLMPVPIDVAGAPDFTRVLGDHDSLFCAVLSANTSARTLSVMAPEGVHTVVAWRPLTYDAAAAAMAAAAASAAASAPVVQPSHPASSSSNTQARAPLGGLPDQPAYNMPRRAPNGGLAFNGRLYNDYTPGSLSWISSKLDVLVDDALASAEIADVPLLWVSDAVTPASLYAVDSHLIMYMPPSGDLEAAKGHVGGFYAIVASPATSSLAVYALPDAAERDEPWLPGTRYAAGNLFDLTLDKKGQLIPTAGAGERVHDLVGSVVISRPFTLPRVATALAAAADAQAEYWGHALAPPKLSVLFEPAVAASRETYVPPALLTGLLPAALVQAYHFWRPAPRLILGYPAPDAATHCPSAPGTLLVVTLSPRIALPLAPHLPPLPFPLIHAGALCDAYGRNLCTFSGALSSTSALTWDAAVVRIATDGVDASDNERPVAPCIHTLINVAAAPPSSPAAATARIFTRIENLSHVLVWSTGVALAPTDQLPISLVELPRLRTRFALRASQPPSSSLAFASLDYDGLAVAPHPRPATLAAAGPLSHYLVLEDASRQQHLMVPNAPLLRVKIKSCPFSSDMALARDAGWLDAVATRVYVYPIHISGAYLLTPSLSAAFYLFYVSLMTERWVVSLLAASVDDKHPDAHALRLRFGLIIRECGETVPWEFDDDVSAYLAKYPHVSSLALVPLADERRLVSDPHRIALLDALDAAATAGELAVVTGPPAPPVDAGRLWYSFASAVPNTHAQLSAAPRIRIRYNKPASPLAPPAVFRALEDFFDDTLDGREGSGFAFLYDALVGGLDLGLWLDGGSASASPSSPPATPTRPAVVDGQLACPACTVYYPAVDSACNICGTPNLLAAAAPSYATEDRLALSRPQRNLLRFVLRAKLLLITNSGATESVPARDAVLLALLIATEAIVADLAPGAKAASLPALPPGLGADDTGRDVASFLPQLLAATAPVVSSPTWAARASAAPVADFAEATTLVVDPKVAIRGLELAPDTGGSAMSLLHAASLPVHASDAFVDAIRQHSLLLAPDDHAAALSRPLAGLGLDAYITRIPLAATDLLNALPFDLSSAAEASLVAHNMLDRMASDLAASASAATSASSWHLVSLDARLLSAMDADVGTPTAPGTPSPRTVNAAHADHLRTALASLKDLGAALDASRLADLDAIRAGVAAIARLANAASNPSSLTAIVFDLKQTGAVRIQLWFELVVAALQASEPARYLAALNPHLDAADLDALLAIAATVLVRTVRLAQTNAALASLATLTSHIHELLERRLHTGWSFLRLPSPGLIAHALAAADYDPGAARSAVADLLNAAVSLEADLAASLRLSDEVASRMVSLVLASTSYSLDAASAILATPARLAPMVDAAARGCLYNGVPLKLPPAHPELVGSSASASSLVHLVEHTGAALARILGAKRAYVDETTSLPTFDPRFLVFEFSVGFMLRARQVELIGDFAAAAAQGSSSVHQMIMGAGKTTVIGPMLGLILANGSSLVTQVVPGALLDMSRNVLRTAFSNVMPKRIYTLAFDRSSPSSNSIDAVRALAAKLRRARAQRALVVTTPEAVKSLMLKYVDLLQSVQSASPLLRLPRSALGSQADKASGLASQLRTNELLADELATIIKLWSADEDPLPLEALRWDLPLHLLDAVFFTTTGRLALPGFRPDPDALAILRDLAAAVHAGVDMLALQTSPHLVLLSLDYYHASLRPLFAAWAKVWLLAAEPALLAVDADVVSYLGAPTLSPGLKARVSAAAPPRALQLLNLARSWVVSFLPHVLAKICRVRYGLLSPADIDRWSAAEGAPVSLPLSRSLLAVPFVGKDVPSRSAEFAHPEVLLGTTILAYRYEGLRRHNMRTIVLDLKARLLQETGPFAERPSRRLFADWLDAARLALPDPSVAPALLPLELFQPADPRQLDQLVAALAFEPLVIHHFVTAHVFPQVMRHQELKLQASGVDLGGDMLFGVRLGFSGTPSDLLPRSLQPCHYEPGSEAKIIRVLSSPTNVSVSLLADWSVDSILASVACPQPGDAAPFSALIDTGALITGLTNEQVARKLLAIGLEGFDVCVFLDASDRKMCVDRTPAPPVPLNRSGVALGRRFTFYDQVHTTGMDIRQATDARAAVTLGKDMTLRDYSQGCYRMRGLGRGQTLHLFIVAEVAALVDAALPDAPPLASHPPVSVVLRAVLAWLITNSIASEKLQHLALCQQELHSVWRKQALDSLLTLATAPQVVEPSVALLPSRFWDPVTDPGAIDAIVAEHSLLTDSERAAMAESTAREAAGIRLTAITSRIASRNIPLPVDLRVVLSQCSSPQEAVTAVLNLLEACGYAPSEFDDDASDASAANVAVDDGDGDGPTLDEVRAPFSCTRCTMFNAGGGRSCEVCNSPRDFAAERAAAAAAAAAAATAAAIESPPPSPSSAASPLQILIPPSPIGSGPKSPFSASSGSGSESGLASVGATPSPARLVEWLNVCVEIFRETLGTLQVPDVVPEPVPFSVKLRSLAFAKRAFLKDPSASLDVENVIAHVEAQEARAAAAAAASDIDDTASALGYDAEMEQEQEQEEEAQQEVQQEEQVHVDYASTPPIATTWPVMALGSPNSLVSAVFYPLATFVLQASVPPLAFPPSMLLSENYATALHRSDLPRRLRNIDVIAEWTLPTGQSLPAHLPSGEPVQLTRFYVAISLSEAAALRRVIDVAAGSNIAGAGLRLAFVTPRGPVLLGSLQTYTAPHLAVAPEPLLHVEPLLGLDHATAVAQISAAVGKFTVLLNTARVAPAEVPLAAASLARLELFVPSTSGWVDDLHAAAQAFRFFDCALWFTDEELVKLARALGAAPPAARAAFFSAVVGARRRDRVEWRDTKVAGVLAQNALDAAALFALRATTLRVAALLAAQHASALAAFHALDADSDGWISSAEFTRQLSSLAAADVEAAFAAADRDADGLLSYREFASYFWLAESVVAAPPGLAAVSVSASPSSSTFSGLDLVASPSSHVEDRPDASPQRGHRTPSLAVMSYSELASIGTTAVVSGGKAMITDASRIVLGELEVVTVVPRGVELAAPGAWYFEVVVEGGSSALDATISLGLGTQQLAVSSAMRRGVAGVDLRFAAHDIVVGDVVGGLVTVSLASDGGVAAALTVLINGEPLTEISYESGPPVFPAVTLEWPAQARVNFGGHPFVANPLPRGAEPLLNFAHARKERIHVLNAGSRYGLLKPTSGSAQMTITDDLEVSVESGFPSAVLQGCLLTTGKWYYEATIVRRGVAQIGFADLEFVGSSRDGVGVGDDKNSVGVDYERCVLWYDGRNPFGKAWSVGTVVGVAVDMDAKTISFSHNGDFSKPCGRAMTNFDFVAGLAPGVTLNPCAIRLNWGHTPLAHAPPPGHLSVADWLEAHSPSSPCPEAIARVATSRVAAAAAAATAPGAALRVAAGHAALAIDTEDAIVESVSPGYPTAWARAALPLAPGAMFEVTLLEFGPEAVASIGVARHDFVGDATSALGAFGGVGHTHTSRAIFLQGISAASRYVPPLHDFGSLFGTRPSAGAVIGVAVDREPGGGTQIWYALNGKWVATNDTSLEFGSLYPAISLTPNVVAQFNLGGRPFDHPRP</sequence>
<feature type="domain" description="B30.2/SPRY" evidence="13">
    <location>
        <begin position="4543"/>
        <end position="4724"/>
    </location>
</feature>
<dbReference type="InterPro" id="IPR002048">
    <property type="entry name" value="EF_hand_dom"/>
</dbReference>
<keyword evidence="8" id="KW-0788">Thiol protease</keyword>
<evidence type="ECO:0000256" key="12">
    <source>
        <dbReference type="SAM" id="MobiDB-lite"/>
    </source>
</evidence>
<dbReference type="InterPro" id="IPR011992">
    <property type="entry name" value="EF-hand-dom_pair"/>
</dbReference>
<dbReference type="GO" id="GO:0005509">
    <property type="term" value="F:calcium ion binding"/>
    <property type="evidence" value="ECO:0007669"/>
    <property type="project" value="InterPro"/>
</dbReference>
<dbReference type="SMART" id="SM00449">
    <property type="entry name" value="SPRY"/>
    <property type="match status" value="2"/>
</dbReference>
<dbReference type="SUPFAM" id="SSF49899">
    <property type="entry name" value="Concanavalin A-like lectins/glucanases"/>
    <property type="match status" value="2"/>
</dbReference>
<dbReference type="eggNOG" id="KOG2243">
    <property type="taxonomic scope" value="Eukaryota"/>
</dbReference>
<dbReference type="EC" id="3.4.19.12" evidence="2"/>
<dbReference type="InterPro" id="IPR001870">
    <property type="entry name" value="B30.2/SPRY"/>
</dbReference>
<proteinExistence type="predicted"/>
<organism evidence="15 16">
    <name type="scientific">Thecamonas trahens ATCC 50062</name>
    <dbReference type="NCBI Taxonomy" id="461836"/>
    <lineage>
        <taxon>Eukaryota</taxon>
        <taxon>Apusozoa</taxon>
        <taxon>Apusomonadida</taxon>
        <taxon>Apusomonadidae</taxon>
        <taxon>Thecamonas</taxon>
    </lineage>
</organism>
<dbReference type="InterPro" id="IPR003877">
    <property type="entry name" value="SPRY_dom"/>
</dbReference>
<comment type="catalytic activity">
    <reaction evidence="1">
        <text>Thiol-dependent hydrolysis of ester, thioester, amide, peptide and isopeptide bonds formed by the C-terminal Gly of ubiquitin (a 76-residue protein attached to proteins as an intracellular targeting signal).</text>
        <dbReference type="EC" id="3.4.19.12"/>
    </reaction>
</comment>